<keyword evidence="7" id="KW-1185">Reference proteome</keyword>
<gene>
    <name evidence="6" type="ORF">GOB87_06015</name>
</gene>
<dbReference type="AlphaFoldDB" id="A0A967BBV5"/>
<dbReference type="InterPro" id="IPR050166">
    <property type="entry name" value="ABC_transporter_ATP-bind"/>
</dbReference>
<feature type="domain" description="ABC transporter" evidence="5">
    <location>
        <begin position="15"/>
        <end position="254"/>
    </location>
</feature>
<reference evidence="6" key="1">
    <citation type="submission" date="2019-11" db="EMBL/GenBank/DDBJ databases">
        <title>Description of new Acetobacter species.</title>
        <authorList>
            <person name="Cleenwerck I."/>
            <person name="Sombolestani A.S."/>
        </authorList>
    </citation>
    <scope>NUCLEOTIDE SEQUENCE</scope>
    <source>
        <strain evidence="6">LMG 1626</strain>
    </source>
</reference>
<dbReference type="PROSITE" id="PS50893">
    <property type="entry name" value="ABC_TRANSPORTER_2"/>
    <property type="match status" value="1"/>
</dbReference>
<dbReference type="PANTHER" id="PTHR42788">
    <property type="entry name" value="TAURINE IMPORT ATP-BINDING PROTEIN-RELATED"/>
    <property type="match status" value="1"/>
</dbReference>
<dbReference type="GO" id="GO:0016887">
    <property type="term" value="F:ATP hydrolysis activity"/>
    <property type="evidence" value="ECO:0007669"/>
    <property type="project" value="InterPro"/>
</dbReference>
<accession>A0A967BBV5</accession>
<comment type="caution">
    <text evidence="6">The sequence shown here is derived from an EMBL/GenBank/DDBJ whole genome shotgun (WGS) entry which is preliminary data.</text>
</comment>
<evidence type="ECO:0000259" key="5">
    <source>
        <dbReference type="PROSITE" id="PS50893"/>
    </source>
</evidence>
<evidence type="ECO:0000256" key="3">
    <source>
        <dbReference type="ARBA" id="ARBA00022741"/>
    </source>
</evidence>
<keyword evidence="3" id="KW-0547">Nucleotide-binding</keyword>
<dbReference type="GO" id="GO:0005524">
    <property type="term" value="F:ATP binding"/>
    <property type="evidence" value="ECO:0007669"/>
    <property type="project" value="UniProtKB-KW"/>
</dbReference>
<sequence>MTDASPPPPRSDILLSLRGISQSYPHENGARDGSSVKVLDDISLDVASGEIVGLLGRSGSGKSMLLRIMSGLLQPEDGSVLWHGTPMSGPVPGIAMVFQTPALFPWLNVEDNVELVLEATELNRQQRKARTEEAMDLIGLGGHENARPHELGGGLAQRAGIARARAVHPELLLMDEPFSSLDVLSGENLRTDLVELWCEGKLPVKSILMVTHNIEEAVLMCDRILVFSANPGHVEHEIAVMLEHPRNRDDPAFVELVDRIYALMTRRAAVISEAMLPEERTALPPTPQHTPITPVTVGSMIGLIKALAADPLEGRADLPLLAARAQLALDDLFPLVEALELLELAEPEDGDILLTQEGHRFATSEFDERKIILRHALLNEIPLVKSICAVLDERPNHAASAEKFREELEECMSSAYARQTLQTLIMWARYAELFDYDEGMDQLVLSRDETD</sequence>
<comment type="similarity">
    <text evidence="1">Belongs to the ABC transporter superfamily.</text>
</comment>
<dbReference type="InterPro" id="IPR027417">
    <property type="entry name" value="P-loop_NTPase"/>
</dbReference>
<name>A0A967BBV5_9PROT</name>
<dbReference type="Gene3D" id="3.40.50.300">
    <property type="entry name" value="P-loop containing nucleotide triphosphate hydrolases"/>
    <property type="match status" value="1"/>
</dbReference>
<evidence type="ECO:0000313" key="7">
    <source>
        <dbReference type="Proteomes" id="UP000597459"/>
    </source>
</evidence>
<dbReference type="InterPro" id="IPR003593">
    <property type="entry name" value="AAA+_ATPase"/>
</dbReference>
<dbReference type="SMART" id="SM00382">
    <property type="entry name" value="AAA"/>
    <property type="match status" value="1"/>
</dbReference>
<dbReference type="Proteomes" id="UP000597459">
    <property type="component" value="Unassembled WGS sequence"/>
</dbReference>
<keyword evidence="4 6" id="KW-0067">ATP-binding</keyword>
<proteinExistence type="inferred from homology"/>
<dbReference type="InterPro" id="IPR018632">
    <property type="entry name" value="AAA-associated_dom_C"/>
</dbReference>
<evidence type="ECO:0000256" key="2">
    <source>
        <dbReference type="ARBA" id="ARBA00022448"/>
    </source>
</evidence>
<dbReference type="Pfam" id="PF09821">
    <property type="entry name" value="AAA_assoc_C"/>
    <property type="match status" value="1"/>
</dbReference>
<organism evidence="6 7">
    <name type="scientific">Acetobacter estunensis</name>
    <dbReference type="NCBI Taxonomy" id="104097"/>
    <lineage>
        <taxon>Bacteria</taxon>
        <taxon>Pseudomonadati</taxon>
        <taxon>Pseudomonadota</taxon>
        <taxon>Alphaproteobacteria</taxon>
        <taxon>Acetobacterales</taxon>
        <taxon>Acetobacteraceae</taxon>
        <taxon>Acetobacter</taxon>
    </lineage>
</organism>
<keyword evidence="2" id="KW-0813">Transport</keyword>
<dbReference type="InterPro" id="IPR003439">
    <property type="entry name" value="ABC_transporter-like_ATP-bd"/>
</dbReference>
<dbReference type="SUPFAM" id="SSF52540">
    <property type="entry name" value="P-loop containing nucleoside triphosphate hydrolases"/>
    <property type="match status" value="1"/>
</dbReference>
<dbReference type="EMBL" id="WOTH01000008">
    <property type="protein sequence ID" value="NHO53522.1"/>
    <property type="molecule type" value="Genomic_DNA"/>
</dbReference>
<dbReference type="RefSeq" id="WP_166313813.1">
    <property type="nucleotide sequence ID" value="NZ_WOTH01000008.1"/>
</dbReference>
<dbReference type="PANTHER" id="PTHR42788:SF13">
    <property type="entry name" value="ALIPHATIC SULFONATES IMPORT ATP-BINDING PROTEIN SSUB"/>
    <property type="match status" value="1"/>
</dbReference>
<evidence type="ECO:0000313" key="6">
    <source>
        <dbReference type="EMBL" id="NHO53522.1"/>
    </source>
</evidence>
<dbReference type="CDD" id="cd03293">
    <property type="entry name" value="ABC_NrtD_SsuB_transporters"/>
    <property type="match status" value="1"/>
</dbReference>
<evidence type="ECO:0000256" key="4">
    <source>
        <dbReference type="ARBA" id="ARBA00022840"/>
    </source>
</evidence>
<evidence type="ECO:0000256" key="1">
    <source>
        <dbReference type="ARBA" id="ARBA00005417"/>
    </source>
</evidence>
<dbReference type="Pfam" id="PF00005">
    <property type="entry name" value="ABC_tran"/>
    <property type="match status" value="1"/>
</dbReference>
<protein>
    <submittedName>
        <fullName evidence="6">ATP-binding cassette domain-containing protein</fullName>
    </submittedName>
</protein>